<dbReference type="EMBL" id="AZFA01000013">
    <property type="protein sequence ID" value="KRL66598.1"/>
    <property type="molecule type" value="Genomic_DNA"/>
</dbReference>
<gene>
    <name evidence="1" type="ORF">FC27_GL000472</name>
</gene>
<comment type="caution">
    <text evidence="1">The sequence shown here is derived from an EMBL/GenBank/DDBJ whole genome shotgun (WGS) entry which is preliminary data.</text>
</comment>
<dbReference type="PATRIC" id="fig|1423815.3.peg.479"/>
<name>A0A0R1SAJ6_9LACO</name>
<reference evidence="1 2" key="1">
    <citation type="journal article" date="2015" name="Genome Announc.">
        <title>Expanding the biotechnology potential of lactobacilli through comparative genomics of 213 strains and associated genera.</title>
        <authorList>
            <person name="Sun Z."/>
            <person name="Harris H.M."/>
            <person name="McCann A."/>
            <person name="Guo C."/>
            <person name="Argimon S."/>
            <person name="Zhang W."/>
            <person name="Yang X."/>
            <person name="Jeffery I.B."/>
            <person name="Cooney J.C."/>
            <person name="Kagawa T.F."/>
            <person name="Liu W."/>
            <person name="Song Y."/>
            <person name="Salvetti E."/>
            <person name="Wrobel A."/>
            <person name="Rasinkangas P."/>
            <person name="Parkhill J."/>
            <person name="Rea M.C."/>
            <person name="O'Sullivan O."/>
            <person name="Ritari J."/>
            <person name="Douillard F.P."/>
            <person name="Paul Ross R."/>
            <person name="Yang R."/>
            <person name="Briner A.E."/>
            <person name="Felis G.E."/>
            <person name="de Vos W.M."/>
            <person name="Barrangou R."/>
            <person name="Klaenhammer T.R."/>
            <person name="Caufield P.W."/>
            <person name="Cui Y."/>
            <person name="Zhang H."/>
            <person name="O'Toole P.W."/>
        </authorList>
    </citation>
    <scope>NUCLEOTIDE SEQUENCE [LARGE SCALE GENOMIC DNA]</scope>
    <source>
        <strain evidence="1 2">DSM 14857</strain>
    </source>
</reference>
<evidence type="ECO:0000313" key="1">
    <source>
        <dbReference type="EMBL" id="KRL66598.1"/>
    </source>
</evidence>
<keyword evidence="2" id="KW-1185">Reference proteome</keyword>
<protein>
    <submittedName>
        <fullName evidence="1">Uncharacterized protein</fullName>
    </submittedName>
</protein>
<accession>A0A0R1SAJ6</accession>
<dbReference type="AlphaFoldDB" id="A0A0R1SAJ6"/>
<dbReference type="Proteomes" id="UP000051647">
    <property type="component" value="Unassembled WGS sequence"/>
</dbReference>
<sequence length="75" mass="9226">MTFNGYYYWYLKEILKQPDFFEIIYSLNYHDHLRLKHSLSAMEYAKVLHLLPASQRQAIIQEQKKDFQKVLFKRV</sequence>
<evidence type="ECO:0000313" key="2">
    <source>
        <dbReference type="Proteomes" id="UP000051647"/>
    </source>
</evidence>
<organism evidence="1 2">
    <name type="scientific">Companilactobacillus versmoldensis DSM 14857 = KCTC 3814</name>
    <dbReference type="NCBI Taxonomy" id="1423815"/>
    <lineage>
        <taxon>Bacteria</taxon>
        <taxon>Bacillati</taxon>
        <taxon>Bacillota</taxon>
        <taxon>Bacilli</taxon>
        <taxon>Lactobacillales</taxon>
        <taxon>Lactobacillaceae</taxon>
        <taxon>Companilactobacillus</taxon>
    </lineage>
</organism>
<proteinExistence type="predicted"/>